<organism evidence="9 10">
    <name type="scientific">Paraburkholderia phytofirmans (strain DSM 17436 / LMG 22146 / PsJN)</name>
    <name type="common">Burkholderia phytofirmans</name>
    <dbReference type="NCBI Taxonomy" id="398527"/>
    <lineage>
        <taxon>Bacteria</taxon>
        <taxon>Pseudomonadati</taxon>
        <taxon>Pseudomonadota</taxon>
        <taxon>Betaproteobacteria</taxon>
        <taxon>Burkholderiales</taxon>
        <taxon>Burkholderiaceae</taxon>
        <taxon>Paraburkholderia</taxon>
    </lineage>
</organism>
<proteinExistence type="inferred from homology"/>
<keyword evidence="6 7" id="KW-0472">Membrane</keyword>
<dbReference type="PROSITE" id="PS50850">
    <property type="entry name" value="MFS"/>
    <property type="match status" value="1"/>
</dbReference>
<evidence type="ECO:0000256" key="1">
    <source>
        <dbReference type="ARBA" id="ARBA00004141"/>
    </source>
</evidence>
<feature type="transmembrane region" description="Helical" evidence="7">
    <location>
        <begin position="114"/>
        <end position="135"/>
    </location>
</feature>
<feature type="transmembrane region" description="Helical" evidence="7">
    <location>
        <begin position="411"/>
        <end position="430"/>
    </location>
</feature>
<dbReference type="Gene3D" id="1.20.1250.20">
    <property type="entry name" value="MFS general substrate transporter like domains"/>
    <property type="match status" value="1"/>
</dbReference>
<dbReference type="SUPFAM" id="SSF103473">
    <property type="entry name" value="MFS general substrate transporter"/>
    <property type="match status" value="1"/>
</dbReference>
<keyword evidence="4 7" id="KW-0812">Transmembrane</keyword>
<dbReference type="PANTHER" id="PTHR23511:SF34">
    <property type="entry name" value="SYNAPTIC VESICLE GLYCOPROTEIN 2"/>
    <property type="match status" value="1"/>
</dbReference>
<evidence type="ECO:0000256" key="5">
    <source>
        <dbReference type="ARBA" id="ARBA00022989"/>
    </source>
</evidence>
<feature type="transmembrane region" description="Helical" evidence="7">
    <location>
        <begin position="175"/>
        <end position="192"/>
    </location>
</feature>
<evidence type="ECO:0000313" key="9">
    <source>
        <dbReference type="EMBL" id="ACD14624.1"/>
    </source>
</evidence>
<evidence type="ECO:0000313" key="10">
    <source>
        <dbReference type="Proteomes" id="UP000001739"/>
    </source>
</evidence>
<dbReference type="Proteomes" id="UP000001739">
    <property type="component" value="Chromosome 1"/>
</dbReference>
<feature type="transmembrane region" description="Helical" evidence="7">
    <location>
        <begin position="147"/>
        <end position="169"/>
    </location>
</feature>
<dbReference type="InterPro" id="IPR020846">
    <property type="entry name" value="MFS_dom"/>
</dbReference>
<evidence type="ECO:0000256" key="7">
    <source>
        <dbReference type="SAM" id="Phobius"/>
    </source>
</evidence>
<keyword evidence="5 7" id="KW-1133">Transmembrane helix</keyword>
<dbReference type="OrthoDB" id="5368493at2"/>
<reference evidence="9 10" key="1">
    <citation type="journal article" date="2011" name="J. Bacteriol.">
        <title>Complete genome sequence of the plant growth-promoting endophyte Burkholderia phytofirmans strain PsJN.</title>
        <authorList>
            <person name="Weilharter A."/>
            <person name="Mitter B."/>
            <person name="Shin M.V."/>
            <person name="Chain P.S."/>
            <person name="Nowak J."/>
            <person name="Sessitsch A."/>
        </authorList>
    </citation>
    <scope>NUCLEOTIDE SEQUENCE [LARGE SCALE GENOMIC DNA]</scope>
    <source>
        <strain evidence="10">DSM 17436 / LMG 22146 / PsJN</strain>
    </source>
</reference>
<evidence type="ECO:0000256" key="6">
    <source>
        <dbReference type="ARBA" id="ARBA00023136"/>
    </source>
</evidence>
<protein>
    <submittedName>
        <fullName evidence="9">Major facilitator superfamily MFS_1</fullName>
    </submittedName>
</protein>
<dbReference type="EMBL" id="CP001052">
    <property type="protein sequence ID" value="ACD14624.1"/>
    <property type="molecule type" value="Genomic_DNA"/>
</dbReference>
<feature type="domain" description="Major facilitator superfamily (MFS) profile" evidence="8">
    <location>
        <begin position="23"/>
        <end position="435"/>
    </location>
</feature>
<feature type="transmembrane region" description="Helical" evidence="7">
    <location>
        <begin position="90"/>
        <end position="108"/>
    </location>
</feature>
<dbReference type="Pfam" id="PF00083">
    <property type="entry name" value="Sugar_tr"/>
    <property type="match status" value="1"/>
</dbReference>
<dbReference type="InterPro" id="IPR036259">
    <property type="entry name" value="MFS_trans_sf"/>
</dbReference>
<dbReference type="InterPro" id="IPR005829">
    <property type="entry name" value="Sugar_transporter_CS"/>
</dbReference>
<evidence type="ECO:0000259" key="8">
    <source>
        <dbReference type="PROSITE" id="PS50850"/>
    </source>
</evidence>
<dbReference type="InterPro" id="IPR005828">
    <property type="entry name" value="MFS_sugar_transport-like"/>
</dbReference>
<dbReference type="RefSeq" id="WP_012431275.1">
    <property type="nucleotide sequence ID" value="NC_010681.1"/>
</dbReference>
<dbReference type="eggNOG" id="COG0477">
    <property type="taxonomic scope" value="Bacteria"/>
</dbReference>
<comment type="subcellular location">
    <subcellularLocation>
        <location evidence="1">Membrane</location>
        <topology evidence="1">Multi-pass membrane protein</topology>
    </subcellularLocation>
</comment>
<dbReference type="GO" id="GO:0016020">
    <property type="term" value="C:membrane"/>
    <property type="evidence" value="ECO:0007669"/>
    <property type="project" value="UniProtKB-SubCell"/>
</dbReference>
<feature type="transmembrane region" description="Helical" evidence="7">
    <location>
        <begin position="21"/>
        <end position="40"/>
    </location>
</feature>
<comment type="similarity">
    <text evidence="2">Belongs to the major facilitator superfamily. Sugar transporter (TC 2.A.1.1) family.</text>
</comment>
<feature type="transmembrane region" description="Helical" evidence="7">
    <location>
        <begin position="321"/>
        <end position="340"/>
    </location>
</feature>
<keyword evidence="3" id="KW-0813">Transport</keyword>
<dbReference type="CDD" id="cd17316">
    <property type="entry name" value="MFS_SV2_like"/>
    <property type="match status" value="1"/>
</dbReference>
<evidence type="ECO:0000256" key="3">
    <source>
        <dbReference type="ARBA" id="ARBA00022448"/>
    </source>
</evidence>
<sequence length="460" mass="49904">MSDSVYAAPRLDRLPLSGFHWRLFLLIGGGLFLDAFDVYLGGVVTGSLLKTGWSTLEMNAWFTTMTFAGLTVGAWSAGELGDRFGRRFSYQVNLIIFGGASLAATLAPNMYWLIALRFIMGIGMGAEIVISYGMLSEFVPPRYRGRLLAALSLFANSAVLIASLTSLWIIPNFGWRYMFAIVGVAAIVIWLLRKKMPESPRWLVSQGRYAEAEAVLQSIEADISRNHELDDFVREQPVKPQHVPIGVLFRSPVVWRTLVGSLIMVTIGYSVYGLINWLPSFFVRQGFDIVKSLSYSTVMSLGAPAGTIIGIFLADRVGRRPAIIGAALVTAAMGLFYQHAASNTMLLVAGLCLICGIYVLVAVGQGAYVPELFATSYRLRGSGVCGTAGRAASALCQFFVLWLFTMGGVNMVVASVVAIQVLLAVAVWALRIETSGVGLDHMPDDLEHTAGQPRIADIGH</sequence>
<dbReference type="HOGENOM" id="CLU_001265_46_6_4"/>
<feature type="transmembrane region" description="Helical" evidence="7">
    <location>
        <begin position="295"/>
        <end position="314"/>
    </location>
</feature>
<dbReference type="PANTHER" id="PTHR23511">
    <property type="entry name" value="SYNAPTIC VESICLE GLYCOPROTEIN 2"/>
    <property type="match status" value="1"/>
</dbReference>
<feature type="transmembrane region" description="Helical" evidence="7">
    <location>
        <begin position="253"/>
        <end position="275"/>
    </location>
</feature>
<accession>B2T0Q4</accession>
<dbReference type="KEGG" id="bpy:Bphyt_0190"/>
<evidence type="ECO:0000256" key="4">
    <source>
        <dbReference type="ARBA" id="ARBA00022692"/>
    </source>
</evidence>
<dbReference type="GO" id="GO:0022857">
    <property type="term" value="F:transmembrane transporter activity"/>
    <property type="evidence" value="ECO:0007669"/>
    <property type="project" value="InterPro"/>
</dbReference>
<evidence type="ECO:0000256" key="2">
    <source>
        <dbReference type="ARBA" id="ARBA00010992"/>
    </source>
</evidence>
<feature type="transmembrane region" description="Helical" evidence="7">
    <location>
        <begin position="346"/>
        <end position="369"/>
    </location>
</feature>
<dbReference type="STRING" id="398527.Bphyt_0190"/>
<feature type="transmembrane region" description="Helical" evidence="7">
    <location>
        <begin position="381"/>
        <end position="405"/>
    </location>
</feature>
<feature type="transmembrane region" description="Helical" evidence="7">
    <location>
        <begin position="60"/>
        <end position="78"/>
    </location>
</feature>
<dbReference type="PROSITE" id="PS00216">
    <property type="entry name" value="SUGAR_TRANSPORT_1"/>
    <property type="match status" value="1"/>
</dbReference>
<name>B2T0Q4_PARPJ</name>
<dbReference type="AlphaFoldDB" id="B2T0Q4"/>
<gene>
    <name evidence="9" type="ordered locus">Bphyt_0190</name>
</gene>